<feature type="compositionally biased region" description="Polar residues" evidence="1">
    <location>
        <begin position="360"/>
        <end position="379"/>
    </location>
</feature>
<keyword evidence="2" id="KW-1133">Transmembrane helix</keyword>
<feature type="compositionally biased region" description="Low complexity" evidence="1">
    <location>
        <begin position="398"/>
        <end position="410"/>
    </location>
</feature>
<reference evidence="6" key="1">
    <citation type="submission" date="2010-08" db="EMBL/GenBank/DDBJ databases">
        <authorList>
            <consortium name="Caenorhabditis japonica Sequencing Consortium"/>
            <person name="Wilson R.K."/>
        </authorList>
    </citation>
    <scope>NUCLEOTIDE SEQUENCE [LARGE SCALE GENOMIC DNA]</scope>
    <source>
        <strain evidence="6">DF5081</strain>
    </source>
</reference>
<dbReference type="SUPFAM" id="SSF57414">
    <property type="entry name" value="Hairpin loop containing domain-like"/>
    <property type="match status" value="2"/>
</dbReference>
<evidence type="ECO:0000259" key="3">
    <source>
        <dbReference type="PROSITE" id="PS50948"/>
    </source>
</evidence>
<feature type="domain" description="Apple" evidence="3">
    <location>
        <begin position="108"/>
        <end position="187"/>
    </location>
</feature>
<dbReference type="SMART" id="SM00241">
    <property type="entry name" value="ZP"/>
    <property type="match status" value="1"/>
</dbReference>
<evidence type="ECO:0000313" key="5">
    <source>
        <dbReference type="EnsemblMetazoa" id="CJA13109.1"/>
    </source>
</evidence>
<name>A0A8R1HWW8_CAEJA</name>
<keyword evidence="2" id="KW-0472">Membrane</keyword>
<dbReference type="InterPro" id="IPR001507">
    <property type="entry name" value="ZP_dom"/>
</dbReference>
<protein>
    <recommendedName>
        <fullName evidence="7">ZP domain-containing protein</fullName>
    </recommendedName>
</protein>
<dbReference type="SMART" id="SM00473">
    <property type="entry name" value="PAN_AP"/>
    <property type="match status" value="3"/>
</dbReference>
<dbReference type="Pfam" id="PF00024">
    <property type="entry name" value="PAN_1"/>
    <property type="match status" value="3"/>
</dbReference>
<feature type="region of interest" description="Disordered" evidence="1">
    <location>
        <begin position="331"/>
        <end position="412"/>
    </location>
</feature>
<dbReference type="PANTHER" id="PTHR47327">
    <property type="entry name" value="FI18240P1-RELATED"/>
    <property type="match status" value="1"/>
</dbReference>
<sequence>MIIRDVKMDYYENNCVHPSARCPNGRIEFFVTRKADVPSFGLSLGVKSIRSCMQACINANQFFCKSVQFDSTSNECFVADETSDAAVPSNTLDIFEPFCVPRSDENTCNRPYSFEKKITTRLTNSTRLLELSNQSIEKCLQRCVNHEHCRSVNYNVLERICILASSSRAYGSRTVSDENFDFYERSCPFVPPIATSSSALVPTILPEVAIQYKMTDRGRQLTNRFLNRTGVDNVQDCWSICIKSPTHCEMISFSTITNQCLLSTLSRSEIAAYKNLTKPSQTFDTYVASTITHPTFTATTTRAPIPTTTPSSPTTRPLITLTTLRTSTLATTTVSRPLVPSTFSTTAERPSEETEEDPNSIFSVNDNFMDTTTTKNAAGSSSSTTRSRAHALPNSQANSNPNPESKSSESTELLPIDPELVGLEDSTPMQLPISSGIAHVDPAQLSVAAQCLSQGINVTFDLADAAKYTGVVYASERFDQCRVFIKNATAFSLFIPRPKHNSWCNAVELNNEMSTIVVMSNDRILPHDVTTKDDLFYQISCQYTEKDESRVSKGIVVGGPSPIMITKKSQIKEKISLEITKDGQVVESVFVGELLMATVKSNVSAELLRIVDCTAHRVGGSGPPASVNLITDGCALLPAIMSPMKLTPSGWQSSLSAFRIDGSEQIDVVCIISVCDENKKCPPMTCNNNNNNRDTRSPVSDENTSIRVDQRLLVKGDKNYLSGQQSYFAPICLEPALYVPGTILFVASLVSIIISIFLAIRRKRIRDRQVEQLLSTPMPTDFGPKYIKTLAM</sequence>
<evidence type="ECO:0000259" key="4">
    <source>
        <dbReference type="PROSITE" id="PS51034"/>
    </source>
</evidence>
<evidence type="ECO:0008006" key="7">
    <source>
        <dbReference type="Google" id="ProtNLM"/>
    </source>
</evidence>
<proteinExistence type="predicted"/>
<keyword evidence="2" id="KW-0812">Transmembrane</keyword>
<dbReference type="Proteomes" id="UP000005237">
    <property type="component" value="Unassembled WGS sequence"/>
</dbReference>
<dbReference type="PROSITE" id="PS50948">
    <property type="entry name" value="PAN"/>
    <property type="match status" value="2"/>
</dbReference>
<dbReference type="InterPro" id="IPR003609">
    <property type="entry name" value="Pan_app"/>
</dbReference>
<evidence type="ECO:0000256" key="1">
    <source>
        <dbReference type="SAM" id="MobiDB-lite"/>
    </source>
</evidence>
<dbReference type="CDD" id="cd01099">
    <property type="entry name" value="PAN_AP_HGF"/>
    <property type="match status" value="2"/>
</dbReference>
<dbReference type="InterPro" id="IPR052774">
    <property type="entry name" value="Celegans_DevNeuronal_Protein"/>
</dbReference>
<evidence type="ECO:0000256" key="2">
    <source>
        <dbReference type="SAM" id="Phobius"/>
    </source>
</evidence>
<feature type="domain" description="ZP" evidence="4">
    <location>
        <begin position="450"/>
        <end position="693"/>
    </location>
</feature>
<keyword evidence="6" id="KW-1185">Reference proteome</keyword>
<dbReference type="Gene3D" id="3.50.4.10">
    <property type="entry name" value="Hepatocyte Growth Factor"/>
    <property type="match status" value="2"/>
</dbReference>
<dbReference type="GO" id="GO:0009653">
    <property type="term" value="P:anatomical structure morphogenesis"/>
    <property type="evidence" value="ECO:0007669"/>
    <property type="project" value="TreeGrafter"/>
</dbReference>
<feature type="domain" description="Apple" evidence="3">
    <location>
        <begin position="22"/>
        <end position="99"/>
    </location>
</feature>
<feature type="transmembrane region" description="Helical" evidence="2">
    <location>
        <begin position="737"/>
        <end position="760"/>
    </location>
</feature>
<organism evidence="5 6">
    <name type="scientific">Caenorhabditis japonica</name>
    <dbReference type="NCBI Taxonomy" id="281687"/>
    <lineage>
        <taxon>Eukaryota</taxon>
        <taxon>Metazoa</taxon>
        <taxon>Ecdysozoa</taxon>
        <taxon>Nematoda</taxon>
        <taxon>Chromadorea</taxon>
        <taxon>Rhabditida</taxon>
        <taxon>Rhabditina</taxon>
        <taxon>Rhabditomorpha</taxon>
        <taxon>Rhabditoidea</taxon>
        <taxon>Rhabditidae</taxon>
        <taxon>Peloderinae</taxon>
        <taxon>Caenorhabditis</taxon>
    </lineage>
</organism>
<dbReference type="PROSITE" id="PS51034">
    <property type="entry name" value="ZP_2"/>
    <property type="match status" value="1"/>
</dbReference>
<dbReference type="PANTHER" id="PTHR47327:SF19">
    <property type="entry name" value="CUTICLIN-LIKE"/>
    <property type="match status" value="1"/>
</dbReference>
<dbReference type="EnsemblMetazoa" id="CJA13109.1">
    <property type="protein sequence ID" value="CJA13109.1"/>
    <property type="gene ID" value="WBGene00132313"/>
</dbReference>
<evidence type="ECO:0000313" key="6">
    <source>
        <dbReference type="Proteomes" id="UP000005237"/>
    </source>
</evidence>
<dbReference type="AlphaFoldDB" id="A0A8R1HWW8"/>
<reference evidence="5" key="2">
    <citation type="submission" date="2022-06" db="UniProtKB">
        <authorList>
            <consortium name="EnsemblMetazoa"/>
        </authorList>
    </citation>
    <scope>IDENTIFICATION</scope>
    <source>
        <strain evidence="5">DF5081</strain>
    </source>
</reference>
<accession>A0A8R1HWW8</accession>